<proteinExistence type="inferred from homology"/>
<dbReference type="InterPro" id="IPR002052">
    <property type="entry name" value="DNA_methylase_N6_adenine_CS"/>
</dbReference>
<dbReference type="PANTHER" id="PTHR18895:SF74">
    <property type="entry name" value="MTRF1L RELEASE FACTOR GLUTAMINE METHYLTRANSFERASE"/>
    <property type="match status" value="1"/>
</dbReference>
<dbReference type="InterPro" id="IPR025714">
    <property type="entry name" value="Methyltranfer_dom"/>
</dbReference>
<organism evidence="7 8">
    <name type="scientific">Ancylobacter crimeensis</name>
    <dbReference type="NCBI Taxonomy" id="2579147"/>
    <lineage>
        <taxon>Bacteria</taxon>
        <taxon>Pseudomonadati</taxon>
        <taxon>Pseudomonadota</taxon>
        <taxon>Alphaproteobacteria</taxon>
        <taxon>Hyphomicrobiales</taxon>
        <taxon>Xanthobacteraceae</taxon>
        <taxon>Ancylobacter</taxon>
    </lineage>
</organism>
<comment type="catalytic activity">
    <reaction evidence="4">
        <text>L-glutaminyl-[peptide chain release factor] + S-adenosyl-L-methionine = N(5)-methyl-L-glutaminyl-[peptide chain release factor] + S-adenosyl-L-homocysteine + H(+)</text>
        <dbReference type="Rhea" id="RHEA:42896"/>
        <dbReference type="Rhea" id="RHEA-COMP:10271"/>
        <dbReference type="Rhea" id="RHEA-COMP:10272"/>
        <dbReference type="ChEBI" id="CHEBI:15378"/>
        <dbReference type="ChEBI" id="CHEBI:30011"/>
        <dbReference type="ChEBI" id="CHEBI:57856"/>
        <dbReference type="ChEBI" id="CHEBI:59789"/>
        <dbReference type="ChEBI" id="CHEBI:61891"/>
        <dbReference type="EC" id="2.1.1.297"/>
    </reaction>
</comment>
<dbReference type="GO" id="GO:0032259">
    <property type="term" value="P:methylation"/>
    <property type="evidence" value="ECO:0007669"/>
    <property type="project" value="UniProtKB-KW"/>
</dbReference>
<dbReference type="Pfam" id="PF13847">
    <property type="entry name" value="Methyltransf_31"/>
    <property type="match status" value="1"/>
</dbReference>
<comment type="caution">
    <text evidence="7">The sequence shown here is derived from an EMBL/GenBank/DDBJ whole genome shotgun (WGS) entry which is preliminary data.</text>
</comment>
<dbReference type="CDD" id="cd02440">
    <property type="entry name" value="AdoMet_MTases"/>
    <property type="match status" value="1"/>
</dbReference>
<feature type="binding site" evidence="4">
    <location>
        <begin position="132"/>
        <end position="136"/>
    </location>
    <ligand>
        <name>S-adenosyl-L-methionine</name>
        <dbReference type="ChEBI" id="CHEBI:59789"/>
    </ligand>
</feature>
<dbReference type="InterPro" id="IPR029063">
    <property type="entry name" value="SAM-dependent_MTases_sf"/>
</dbReference>
<dbReference type="InterPro" id="IPR004556">
    <property type="entry name" value="HemK-like"/>
</dbReference>
<dbReference type="EC" id="2.1.1.297" evidence="4"/>
<dbReference type="EMBL" id="JALKCH010000011">
    <property type="protein sequence ID" value="MCK0198414.1"/>
    <property type="molecule type" value="Genomic_DNA"/>
</dbReference>
<feature type="binding site" evidence="4">
    <location>
        <position position="198"/>
    </location>
    <ligand>
        <name>S-adenosyl-L-methionine</name>
        <dbReference type="ChEBI" id="CHEBI:59789"/>
    </ligand>
</feature>
<dbReference type="InterPro" id="IPR019874">
    <property type="entry name" value="RF_methyltr_PrmC"/>
</dbReference>
<evidence type="ECO:0000259" key="5">
    <source>
        <dbReference type="Pfam" id="PF13847"/>
    </source>
</evidence>
<comment type="similarity">
    <text evidence="4">Belongs to the protein N5-glutamine methyltransferase family. PrmC subfamily.</text>
</comment>
<feature type="binding site" evidence="4">
    <location>
        <position position="184"/>
    </location>
    <ligand>
        <name>S-adenosyl-L-methionine</name>
        <dbReference type="ChEBI" id="CHEBI:59789"/>
    </ligand>
</feature>
<evidence type="ECO:0000256" key="1">
    <source>
        <dbReference type="ARBA" id="ARBA00022603"/>
    </source>
</evidence>
<dbReference type="PROSITE" id="PS00092">
    <property type="entry name" value="N6_MTASE"/>
    <property type="match status" value="1"/>
</dbReference>
<keyword evidence="3 4" id="KW-0949">S-adenosyl-L-methionine</keyword>
<feature type="domain" description="Release factor glutamine methyltransferase N-terminal" evidence="6">
    <location>
        <begin position="17"/>
        <end position="86"/>
    </location>
</feature>
<keyword evidence="2 4" id="KW-0808">Transferase</keyword>
<protein>
    <recommendedName>
        <fullName evidence="4">Release factor glutamine methyltransferase</fullName>
        <shortName evidence="4">RF MTase</shortName>
        <ecNumber evidence="4">2.1.1.297</ecNumber>
    </recommendedName>
    <alternativeName>
        <fullName evidence="4">N5-glutamine methyltransferase PrmC</fullName>
    </alternativeName>
    <alternativeName>
        <fullName evidence="4">Protein-(glutamine-N5) MTase PrmC</fullName>
    </alternativeName>
    <alternativeName>
        <fullName evidence="4">Protein-glutamine N-methyltransferase PrmC</fullName>
    </alternativeName>
</protein>
<dbReference type="Gene3D" id="3.40.50.150">
    <property type="entry name" value="Vaccinia Virus protein VP39"/>
    <property type="match status" value="1"/>
</dbReference>
<gene>
    <name evidence="4 7" type="primary">prmC</name>
    <name evidence="7" type="ORF">MWN34_15990</name>
</gene>
<keyword evidence="8" id="KW-1185">Reference proteome</keyword>
<accession>A0ABT0DEV1</accession>
<feature type="binding site" evidence="4">
    <location>
        <begin position="198"/>
        <end position="201"/>
    </location>
    <ligand>
        <name>substrate</name>
    </ligand>
</feature>
<evidence type="ECO:0000313" key="7">
    <source>
        <dbReference type="EMBL" id="MCK0198414.1"/>
    </source>
</evidence>
<dbReference type="HAMAP" id="MF_02126">
    <property type="entry name" value="RF_methyltr_PrmC"/>
    <property type="match status" value="1"/>
</dbReference>
<name>A0ABT0DEV1_9HYPH</name>
<dbReference type="Gene3D" id="1.10.8.10">
    <property type="entry name" value="DNA helicase RuvA subunit, C-terminal domain"/>
    <property type="match status" value="1"/>
</dbReference>
<dbReference type="PANTHER" id="PTHR18895">
    <property type="entry name" value="HEMK METHYLTRANSFERASE"/>
    <property type="match status" value="1"/>
</dbReference>
<evidence type="ECO:0000313" key="8">
    <source>
        <dbReference type="Proteomes" id="UP001203284"/>
    </source>
</evidence>
<comment type="function">
    <text evidence="4">Methylates the class 1 translation termination release factors RF1/PrfA and RF2/PrfB on the glutamine residue of the universally conserved GGQ motif.</text>
</comment>
<dbReference type="Pfam" id="PF17827">
    <property type="entry name" value="PrmC_N"/>
    <property type="match status" value="1"/>
</dbReference>
<dbReference type="SUPFAM" id="SSF53335">
    <property type="entry name" value="S-adenosyl-L-methionine-dependent methyltransferases"/>
    <property type="match status" value="1"/>
</dbReference>
<dbReference type="GO" id="GO:0102559">
    <property type="term" value="F:peptide chain release factor N(5)-glutamine methyltransferase activity"/>
    <property type="evidence" value="ECO:0007669"/>
    <property type="project" value="UniProtKB-EC"/>
</dbReference>
<dbReference type="RefSeq" id="WP_247030314.1">
    <property type="nucleotide sequence ID" value="NZ_JALKCH010000011.1"/>
</dbReference>
<reference evidence="7 8" key="1">
    <citation type="submission" date="2022-04" db="EMBL/GenBank/DDBJ databases">
        <authorList>
            <person name="Grouzdev D.S."/>
            <person name="Pantiukh K.S."/>
            <person name="Krutkina M.S."/>
        </authorList>
    </citation>
    <scope>NUCLEOTIDE SEQUENCE [LARGE SCALE GENOMIC DNA]</scope>
    <source>
        <strain evidence="7 8">6x-1</strain>
    </source>
</reference>
<dbReference type="InterPro" id="IPR050320">
    <property type="entry name" value="N5-glutamine_MTase"/>
</dbReference>
<evidence type="ECO:0000256" key="2">
    <source>
        <dbReference type="ARBA" id="ARBA00022679"/>
    </source>
</evidence>
<evidence type="ECO:0000256" key="3">
    <source>
        <dbReference type="ARBA" id="ARBA00022691"/>
    </source>
</evidence>
<sequence>MNGDGGESRAPATRAALLRSAADRFAAAGIPEPAREARLIVKAALGLTDADLIARGDAGVEAGLITHLTALIGRRCNGEPLARLTGQREFWSLPLALAPETLVPRPETEILVEVALAAFPDRAARLRILDLGTGSGAILAALLSERPNAVAIGVDRSEGAARQARNNLETLGFSGRFGIIVSEWGEALEARFDLVVSNPPYIVSADIDALEREVREHDPRLALDGGADGLDAYRAIASALPSLLAPGGRAVLELGIGQEAAVATLLEAQGLPPEGPARPDLAGIPRALLTTAMPVLPSCSKKRLGTPSRTD</sequence>
<dbReference type="Proteomes" id="UP001203284">
    <property type="component" value="Unassembled WGS sequence"/>
</dbReference>
<dbReference type="InterPro" id="IPR040758">
    <property type="entry name" value="PrmC_N"/>
</dbReference>
<evidence type="ECO:0000259" key="6">
    <source>
        <dbReference type="Pfam" id="PF17827"/>
    </source>
</evidence>
<dbReference type="NCBIfam" id="TIGR03534">
    <property type="entry name" value="RF_mod_PrmC"/>
    <property type="match status" value="1"/>
</dbReference>
<dbReference type="NCBIfam" id="TIGR00536">
    <property type="entry name" value="hemK_fam"/>
    <property type="match status" value="1"/>
</dbReference>
<feature type="binding site" evidence="4">
    <location>
        <position position="155"/>
    </location>
    <ligand>
        <name>S-adenosyl-L-methionine</name>
        <dbReference type="ChEBI" id="CHEBI:59789"/>
    </ligand>
</feature>
<feature type="domain" description="Methyltransferase" evidence="5">
    <location>
        <begin position="126"/>
        <end position="205"/>
    </location>
</feature>
<evidence type="ECO:0000256" key="4">
    <source>
        <dbReference type="HAMAP-Rule" id="MF_02126"/>
    </source>
</evidence>
<keyword evidence="1 4" id="KW-0489">Methyltransferase</keyword>